<evidence type="ECO:0000313" key="1">
    <source>
        <dbReference type="EMBL" id="GAL37726.1"/>
    </source>
</evidence>
<gene>
    <name evidence="1" type="ORF">JCM19240_179</name>
</gene>
<reference evidence="1 2" key="2">
    <citation type="submission" date="2014-09" db="EMBL/GenBank/DDBJ databases">
        <authorList>
            <consortium name="NBRP consortium"/>
            <person name="Sawabe T."/>
            <person name="Meirelles P."/>
            <person name="Nakanishi M."/>
            <person name="Sayaka M."/>
            <person name="Hattori M."/>
            <person name="Ohkuma M."/>
        </authorList>
    </citation>
    <scope>NUCLEOTIDE SEQUENCE [LARGE SCALE GENOMIC DNA]</scope>
    <source>
        <strain evidence="1 2">JCM 19240</strain>
    </source>
</reference>
<evidence type="ECO:0000313" key="2">
    <source>
        <dbReference type="Proteomes" id="UP000029224"/>
    </source>
</evidence>
<dbReference type="AlphaFoldDB" id="A0A090TCU9"/>
<proteinExistence type="predicted"/>
<protein>
    <submittedName>
        <fullName evidence="1">Uncharacterized protein</fullName>
    </submittedName>
</protein>
<name>A0A090TCU9_9VIBR</name>
<reference evidence="1 2" key="1">
    <citation type="submission" date="2014-09" db="EMBL/GenBank/DDBJ databases">
        <title>Vibrio maritimus JCM 19240. (C210) whole genome shotgun sequence.</title>
        <authorList>
            <person name="Sawabe T."/>
            <person name="Meirelles P."/>
            <person name="Nakanishi M."/>
            <person name="Sayaka M."/>
            <person name="Hattori M."/>
            <person name="Ohkuma M."/>
        </authorList>
    </citation>
    <scope>NUCLEOTIDE SEQUENCE [LARGE SCALE GENOMIC DNA]</scope>
    <source>
        <strain evidence="1 2">JCM 19240</strain>
    </source>
</reference>
<dbReference type="EMBL" id="BBMT01000020">
    <property type="protein sequence ID" value="GAL37726.1"/>
    <property type="molecule type" value="Genomic_DNA"/>
</dbReference>
<sequence length="40" mass="4360">MQKPRAIFSVAIEPPPEVVIDDGVTEALQTLSPSRLHETS</sequence>
<keyword evidence="2" id="KW-1185">Reference proteome</keyword>
<comment type="caution">
    <text evidence="1">The sequence shown here is derived from an EMBL/GenBank/DDBJ whole genome shotgun (WGS) entry which is preliminary data.</text>
</comment>
<accession>A0A090TCU9</accession>
<dbReference type="Proteomes" id="UP000029224">
    <property type="component" value="Unassembled WGS sequence"/>
</dbReference>
<organism evidence="1 2">
    <name type="scientific">Vibrio maritimus</name>
    <dbReference type="NCBI Taxonomy" id="990268"/>
    <lineage>
        <taxon>Bacteria</taxon>
        <taxon>Pseudomonadati</taxon>
        <taxon>Pseudomonadota</taxon>
        <taxon>Gammaproteobacteria</taxon>
        <taxon>Vibrionales</taxon>
        <taxon>Vibrionaceae</taxon>
        <taxon>Vibrio</taxon>
    </lineage>
</organism>